<evidence type="ECO:0000256" key="2">
    <source>
        <dbReference type="ARBA" id="ARBA00023121"/>
    </source>
</evidence>
<feature type="domain" description="Lipocalin/cytosolic fatty-acid binding" evidence="3">
    <location>
        <begin position="7"/>
        <end position="134"/>
    </location>
</feature>
<dbReference type="PANTHER" id="PTHR11955">
    <property type="entry name" value="FATTY ACID BINDING PROTEIN"/>
    <property type="match status" value="1"/>
</dbReference>
<accession>A0A0K0DXV4</accession>
<proteinExistence type="inferred from homology"/>
<protein>
    <submittedName>
        <fullName evidence="6">Lipocalin/cytosolic fatty-acid binding domain-containing protein</fullName>
    </submittedName>
    <submittedName>
        <fullName evidence="5">Lipocln_cytosolic_FA-bd_dom domain-containing protein</fullName>
    </submittedName>
</protein>
<evidence type="ECO:0000313" key="5">
    <source>
        <dbReference type="WBParaSite" id="SSTP_0000206900.1"/>
    </source>
</evidence>
<dbReference type="InterPro" id="IPR000463">
    <property type="entry name" value="Fatty_acid-bd"/>
</dbReference>
<dbReference type="SUPFAM" id="SSF50814">
    <property type="entry name" value="Lipocalins"/>
    <property type="match status" value="1"/>
</dbReference>
<sequence>MVEEFAGEWINPISENMDEYLKECGIGFALRQLAKTIKDKNIIVIEGDKCSFISKSTFKNHTISIILNEKTLITTIDGRKHYSIFIYDDGKLIEQQFPYNEGDKISTITRYIENGKLIVIMECNKVKAKRIYTRA</sequence>
<keyword evidence="4" id="KW-1185">Reference proteome</keyword>
<dbReference type="WBParaSite" id="TCONS_00006415.p1">
    <property type="protein sequence ID" value="TCONS_00006415.p1"/>
    <property type="gene ID" value="XLOC_004566"/>
</dbReference>
<dbReference type="STRING" id="6248.A0A0K0DXV4"/>
<dbReference type="CDD" id="cd00742">
    <property type="entry name" value="FABP"/>
    <property type="match status" value="1"/>
</dbReference>
<evidence type="ECO:0000313" key="4">
    <source>
        <dbReference type="Proteomes" id="UP000035681"/>
    </source>
</evidence>
<dbReference type="Pfam" id="PF00061">
    <property type="entry name" value="Lipocalin"/>
    <property type="match status" value="1"/>
</dbReference>
<dbReference type="GO" id="GO:0008289">
    <property type="term" value="F:lipid binding"/>
    <property type="evidence" value="ECO:0007669"/>
    <property type="project" value="UniProtKB-KW"/>
</dbReference>
<dbReference type="InterPro" id="IPR031259">
    <property type="entry name" value="ILBP"/>
</dbReference>
<name>A0A0K0DXV4_STRER</name>
<reference evidence="5" key="1">
    <citation type="submission" date="2015-08" db="UniProtKB">
        <authorList>
            <consortium name="WormBaseParasite"/>
        </authorList>
    </citation>
    <scope>IDENTIFICATION</scope>
</reference>
<organism evidence="5">
    <name type="scientific">Strongyloides stercoralis</name>
    <name type="common">Threadworm</name>
    <dbReference type="NCBI Taxonomy" id="6248"/>
    <lineage>
        <taxon>Eukaryota</taxon>
        <taxon>Metazoa</taxon>
        <taxon>Ecdysozoa</taxon>
        <taxon>Nematoda</taxon>
        <taxon>Chromadorea</taxon>
        <taxon>Rhabditida</taxon>
        <taxon>Tylenchina</taxon>
        <taxon>Panagrolaimomorpha</taxon>
        <taxon>Strongyloidoidea</taxon>
        <taxon>Strongyloididae</taxon>
        <taxon>Strongyloides</taxon>
    </lineage>
</organism>
<dbReference type="AlphaFoldDB" id="A0A0K0DXV4"/>
<evidence type="ECO:0000259" key="3">
    <source>
        <dbReference type="Pfam" id="PF00061"/>
    </source>
</evidence>
<dbReference type="InterPro" id="IPR000566">
    <property type="entry name" value="Lipocln_cytosolic_FA-bd_dom"/>
</dbReference>
<comment type="similarity">
    <text evidence="1">Belongs to the calycin superfamily. Fatty-acid binding protein (FABP) family.</text>
</comment>
<dbReference type="Proteomes" id="UP000035681">
    <property type="component" value="Unplaced"/>
</dbReference>
<evidence type="ECO:0000313" key="6">
    <source>
        <dbReference type="WBParaSite" id="TCONS_00006415.p1"/>
    </source>
</evidence>
<dbReference type="InterPro" id="IPR012674">
    <property type="entry name" value="Calycin"/>
</dbReference>
<dbReference type="PRINTS" id="PR00178">
    <property type="entry name" value="FATTYACIDBP"/>
</dbReference>
<dbReference type="Gene3D" id="2.40.128.20">
    <property type="match status" value="1"/>
</dbReference>
<evidence type="ECO:0000256" key="1">
    <source>
        <dbReference type="ARBA" id="ARBA00008390"/>
    </source>
</evidence>
<keyword evidence="2" id="KW-0446">Lipid-binding</keyword>
<dbReference type="WBParaSite" id="SSTP_0000206900.1">
    <property type="protein sequence ID" value="SSTP_0000206900.1"/>
    <property type="gene ID" value="SSTP_0000206900"/>
</dbReference>